<reference evidence="5 6" key="1">
    <citation type="submission" date="2016-05" db="EMBL/GenBank/DDBJ databases">
        <title>A degradative enzymes factory behind the ericoid mycorrhizal symbiosis.</title>
        <authorList>
            <consortium name="DOE Joint Genome Institute"/>
            <person name="Martino E."/>
            <person name="Morin E."/>
            <person name="Grelet G."/>
            <person name="Kuo A."/>
            <person name="Kohler A."/>
            <person name="Daghino S."/>
            <person name="Barry K."/>
            <person name="Choi C."/>
            <person name="Cichocki N."/>
            <person name="Clum A."/>
            <person name="Copeland A."/>
            <person name="Hainaut M."/>
            <person name="Haridas S."/>
            <person name="Labutti K."/>
            <person name="Lindquist E."/>
            <person name="Lipzen A."/>
            <person name="Khouja H.-R."/>
            <person name="Murat C."/>
            <person name="Ohm R."/>
            <person name="Olson A."/>
            <person name="Spatafora J."/>
            <person name="Veneault-Fourrey C."/>
            <person name="Henrissat B."/>
            <person name="Grigoriev I."/>
            <person name="Martin F."/>
            <person name="Perotto S."/>
        </authorList>
    </citation>
    <scope>NUCLEOTIDE SEQUENCE [LARGE SCALE GENOMIC DNA]</scope>
    <source>
        <strain evidence="5 6">UAMH 7357</strain>
    </source>
</reference>
<dbReference type="PROSITE" id="PS50082">
    <property type="entry name" value="WD_REPEATS_2"/>
    <property type="match status" value="3"/>
</dbReference>
<dbReference type="SMART" id="SM00320">
    <property type="entry name" value="WD40"/>
    <property type="match status" value="7"/>
</dbReference>
<dbReference type="Pfam" id="PF00400">
    <property type="entry name" value="WD40"/>
    <property type="match status" value="4"/>
</dbReference>
<evidence type="ECO:0000313" key="5">
    <source>
        <dbReference type="EMBL" id="PMD21860.1"/>
    </source>
</evidence>
<dbReference type="CDD" id="cd00200">
    <property type="entry name" value="WD40"/>
    <property type="match status" value="1"/>
</dbReference>
<dbReference type="PANTHER" id="PTHR14221:SF0">
    <property type="entry name" value="WD REPEAT-CONTAINING PROTEIN 44"/>
    <property type="match status" value="1"/>
</dbReference>
<dbReference type="FunFam" id="2.130.10.10:FF:000697">
    <property type="entry name" value="WD repeat protein, variant"/>
    <property type="match status" value="1"/>
</dbReference>
<dbReference type="InterPro" id="IPR040324">
    <property type="entry name" value="WDR44/Dgr2"/>
</dbReference>
<dbReference type="AlphaFoldDB" id="A0A2J6Q6F3"/>
<evidence type="ECO:0000256" key="4">
    <source>
        <dbReference type="SAM" id="MobiDB-lite"/>
    </source>
</evidence>
<accession>A0A2J6Q6F3</accession>
<evidence type="ECO:0000256" key="3">
    <source>
        <dbReference type="PROSITE-ProRule" id="PRU00221"/>
    </source>
</evidence>
<feature type="compositionally biased region" description="Polar residues" evidence="4">
    <location>
        <begin position="23"/>
        <end position="32"/>
    </location>
</feature>
<evidence type="ECO:0000313" key="6">
    <source>
        <dbReference type="Proteomes" id="UP000235672"/>
    </source>
</evidence>
<dbReference type="InterPro" id="IPR015943">
    <property type="entry name" value="WD40/YVTN_repeat-like_dom_sf"/>
</dbReference>
<dbReference type="InterPro" id="IPR036322">
    <property type="entry name" value="WD40_repeat_dom_sf"/>
</dbReference>
<feature type="region of interest" description="Disordered" evidence="4">
    <location>
        <begin position="306"/>
        <end position="327"/>
    </location>
</feature>
<feature type="repeat" description="WD" evidence="3">
    <location>
        <begin position="267"/>
        <end position="298"/>
    </location>
</feature>
<feature type="region of interest" description="Disordered" evidence="4">
    <location>
        <begin position="164"/>
        <end position="184"/>
    </location>
</feature>
<name>A0A2J6Q6F3_9HELO</name>
<dbReference type="OrthoDB" id="1932312at2759"/>
<feature type="compositionally biased region" description="Polar residues" evidence="4">
    <location>
        <begin position="61"/>
        <end position="77"/>
    </location>
</feature>
<dbReference type="STRING" id="1745343.A0A2J6Q6F3"/>
<sequence>MTDPALPRIKVSDIGNAEVGSSPVDTPSTTTEGGHPARPKSATSSEGNTHPNGKKLPINLIRNSSSKDASGPKSTASPGRASTAIDPLSHHILKRTNTENTIPQKLRNGGGPESPNPEIGSPTTPEIPPPGRQLTPEVSRSDTNITKEKKKGVSFLSRFSIIGGKKKDQSPDIDDDESEMGGEHGRTEGMNAAVFSSSIGANGFIPQHKEPPRYIKVRAHNKKEREFNRMFLAQELSGTKHLASEEKVPGLTTTEINTSSAHKLSKLPKTSGAVWSIEFSKDGRYLAAAGRDQVVRVWAVISTPEERHTHEHEEDISSNTSGGERLSAPVFRSKPVREFEGHTGDILDLSWSKNNFLLSSSMDKTVRLWHISRQECLCTFRHKDFVTSIAFHPTDDRFFLAGSLDSILRLWSIPDKSVAFWNQLPDLITAVAFSPDGKTAMAGVLSGLCLFYETEGLKYHTQIHVRSSRGKNAKGSKITGIRTTTFPPDDPEGDVKLLITSNDSRVRLYNLRDKSLEMKFRGHENTCSQINASFSDDARYVICGSEDRKAYIWNTSGLTDTENKDKPGFEVFQAHSDMVTAAVIAPQKTRQLLSGSLDPIYDLCNPPPVTLLSREESNASSMPALGSEKRHSDPVSEPQIKKPEESPAYLARSSHNDGLILVTADYLGNIKVFRCDCASKRRVESWETGSTFSKKMLGRSNSIMTRTSGGSHSRRNSISQSSLAGPHAASDHILSWRNNVTKDDGSIRSLTNRPGAPRSDRSVSPGKFSRTSIQTPSSSSQNNLASAARQQPYSSTLLHGASSVSTTSPPPSIHKVTSIERSQPPTPSFSIRRNSGSDDNPLRIDATGKSYQFWNVTSWTNQNNPARDPSKLDPDMRQPLDRVGSVVSKLSSDEDGSAELEDDDSDGEALSCKRCGGKDFRARRVAGKGQKLVCKACGMTVDQSR</sequence>
<feature type="repeat" description="WD" evidence="3">
    <location>
        <begin position="339"/>
        <end position="379"/>
    </location>
</feature>
<evidence type="ECO:0000256" key="1">
    <source>
        <dbReference type="ARBA" id="ARBA00022574"/>
    </source>
</evidence>
<protein>
    <submittedName>
        <fullName evidence="5">WD40 repeat-like protein</fullName>
    </submittedName>
</protein>
<dbReference type="Gene3D" id="2.130.10.10">
    <property type="entry name" value="YVTN repeat-like/Quinoprotein amine dehydrogenase"/>
    <property type="match status" value="2"/>
</dbReference>
<keyword evidence="6" id="KW-1185">Reference proteome</keyword>
<feature type="compositionally biased region" description="Basic and acidic residues" evidence="4">
    <location>
        <begin position="627"/>
        <end position="645"/>
    </location>
</feature>
<dbReference type="Proteomes" id="UP000235672">
    <property type="component" value="Unassembled WGS sequence"/>
</dbReference>
<dbReference type="SUPFAM" id="SSF50978">
    <property type="entry name" value="WD40 repeat-like"/>
    <property type="match status" value="1"/>
</dbReference>
<feature type="region of interest" description="Disordered" evidence="4">
    <location>
        <begin position="1"/>
        <end position="150"/>
    </location>
</feature>
<dbReference type="PANTHER" id="PTHR14221">
    <property type="entry name" value="WD REPEAT DOMAIN 44"/>
    <property type="match status" value="1"/>
</dbReference>
<feature type="compositionally biased region" description="Polar residues" evidence="4">
    <location>
        <begin position="697"/>
        <end position="710"/>
    </location>
</feature>
<keyword evidence="1 3" id="KW-0853">WD repeat</keyword>
<feature type="region of interest" description="Disordered" evidence="4">
    <location>
        <begin position="697"/>
        <end position="726"/>
    </location>
</feature>
<evidence type="ECO:0000256" key="2">
    <source>
        <dbReference type="ARBA" id="ARBA00022737"/>
    </source>
</evidence>
<organism evidence="5 6">
    <name type="scientific">Hyaloscypha hepaticicola</name>
    <dbReference type="NCBI Taxonomy" id="2082293"/>
    <lineage>
        <taxon>Eukaryota</taxon>
        <taxon>Fungi</taxon>
        <taxon>Dikarya</taxon>
        <taxon>Ascomycota</taxon>
        <taxon>Pezizomycotina</taxon>
        <taxon>Leotiomycetes</taxon>
        <taxon>Helotiales</taxon>
        <taxon>Hyaloscyphaceae</taxon>
        <taxon>Hyaloscypha</taxon>
    </lineage>
</organism>
<proteinExistence type="predicted"/>
<feature type="compositionally biased region" description="Basic and acidic residues" evidence="4">
    <location>
        <begin position="868"/>
        <end position="880"/>
    </location>
</feature>
<feature type="region of interest" description="Disordered" evidence="4">
    <location>
        <begin position="612"/>
        <end position="649"/>
    </location>
</feature>
<feature type="repeat" description="WD" evidence="3">
    <location>
        <begin position="379"/>
        <end position="413"/>
    </location>
</feature>
<feature type="compositionally biased region" description="Acidic residues" evidence="4">
    <location>
        <begin position="171"/>
        <end position="180"/>
    </location>
</feature>
<feature type="compositionally biased region" description="Polar residues" evidence="4">
    <location>
        <begin position="819"/>
        <end position="838"/>
    </location>
</feature>
<feature type="region of interest" description="Disordered" evidence="4">
    <location>
        <begin position="742"/>
        <end position="844"/>
    </location>
</feature>
<dbReference type="InterPro" id="IPR001680">
    <property type="entry name" value="WD40_rpt"/>
</dbReference>
<dbReference type="EMBL" id="KZ613479">
    <property type="protein sequence ID" value="PMD21860.1"/>
    <property type="molecule type" value="Genomic_DNA"/>
</dbReference>
<feature type="compositionally biased region" description="Acidic residues" evidence="4">
    <location>
        <begin position="893"/>
        <end position="907"/>
    </location>
</feature>
<keyword evidence="2" id="KW-0677">Repeat</keyword>
<gene>
    <name evidence="5" type="ORF">NA56DRAFT_624842</name>
</gene>
<dbReference type="PROSITE" id="PS50294">
    <property type="entry name" value="WD_REPEATS_REGION"/>
    <property type="match status" value="3"/>
</dbReference>
<feature type="compositionally biased region" description="Basic and acidic residues" evidence="4">
    <location>
        <begin position="306"/>
        <end position="315"/>
    </location>
</feature>
<feature type="compositionally biased region" description="Low complexity" evidence="4">
    <location>
        <begin position="769"/>
        <end position="791"/>
    </location>
</feature>
<feature type="region of interest" description="Disordered" evidence="4">
    <location>
        <begin position="860"/>
        <end position="913"/>
    </location>
</feature>
<feature type="compositionally biased region" description="Polar residues" evidence="4">
    <location>
        <begin position="41"/>
        <end position="51"/>
    </location>
</feature>